<evidence type="ECO:0000256" key="1">
    <source>
        <dbReference type="ARBA" id="ARBA00006082"/>
    </source>
</evidence>
<dbReference type="InterPro" id="IPR037198">
    <property type="entry name" value="MutL_C_sf"/>
</dbReference>
<dbReference type="Gene3D" id="3.30.1370.100">
    <property type="entry name" value="MutL, C-terminal domain, regulatory subdomain"/>
    <property type="match status" value="1"/>
</dbReference>
<dbReference type="GO" id="GO:0140664">
    <property type="term" value="F:ATP-dependent DNA damage sensor activity"/>
    <property type="evidence" value="ECO:0007669"/>
    <property type="project" value="InterPro"/>
</dbReference>
<dbReference type="Pfam" id="PF08676">
    <property type="entry name" value="MutL_C"/>
    <property type="match status" value="1"/>
</dbReference>
<dbReference type="InterPro" id="IPR014721">
    <property type="entry name" value="Ribsml_uS5_D2-typ_fold_subgr"/>
</dbReference>
<dbReference type="GO" id="GO:0032300">
    <property type="term" value="C:mismatch repair complex"/>
    <property type="evidence" value="ECO:0007669"/>
    <property type="project" value="InterPro"/>
</dbReference>
<dbReference type="CDD" id="cd00782">
    <property type="entry name" value="MutL_Trans"/>
    <property type="match status" value="1"/>
</dbReference>
<gene>
    <name evidence="7" type="primary">mutL</name>
    <name evidence="7" type="ORF">IPP15_13010</name>
</gene>
<feature type="non-terminal residue" evidence="7">
    <location>
        <position position="1"/>
    </location>
</feature>
<evidence type="ECO:0000313" key="8">
    <source>
        <dbReference type="Proteomes" id="UP000808337"/>
    </source>
</evidence>
<dbReference type="GO" id="GO:0005524">
    <property type="term" value="F:ATP binding"/>
    <property type="evidence" value="ECO:0007669"/>
    <property type="project" value="InterPro"/>
</dbReference>
<dbReference type="InterPro" id="IPR036890">
    <property type="entry name" value="HATPase_C_sf"/>
</dbReference>
<dbReference type="GO" id="GO:0016887">
    <property type="term" value="F:ATP hydrolysis activity"/>
    <property type="evidence" value="ECO:0007669"/>
    <property type="project" value="InterPro"/>
</dbReference>
<dbReference type="Pfam" id="PF13589">
    <property type="entry name" value="HATPase_c_3"/>
    <property type="match status" value="1"/>
</dbReference>
<dbReference type="InterPro" id="IPR042121">
    <property type="entry name" value="MutL_C_regsub"/>
</dbReference>
<evidence type="ECO:0000313" key="7">
    <source>
        <dbReference type="EMBL" id="MBK9983297.1"/>
    </source>
</evidence>
<dbReference type="InterPro" id="IPR014790">
    <property type="entry name" value="MutL_C"/>
</dbReference>
<sequence length="532" mass="60324">KELLDNAVDAGATEINVIIKDAGKTSIHIQDNGSGMSPTDARMSLERHATSKLRKAEDLFDIRTMGFRGEALASIAAIAQMEIRTRRADDVIGTRLIVEASVVTVQEGCQCPVGTSIIVRNLFYNVPARRKFLKSDPVEMRHILDEFHRIALAFENVQFKLYHNDQEIYNLQEVSLRSRILNIFGKRINEFLVPVEEDTNYVNFSGYIGKPKLGKKTRGEQFLFVNRRYIRSSYLQHAVKSAYEDILPADQFPFFVLFLDINTDKIDVNVHPTKQEIKFEDERIIYNYLRVACRHALGKYSITPSLDFEQEVAIDRASGERANQNSSTAGMSRLEQDRYHEKENIKKWGALLESIEGFSIEKSDEPGETTNPYGPLFQGSETGEDLLSQSSTPVQLWQRYILLPGLSDLVIIDQRAAHERVIFESMMKDLAIHNPAIQKLLWPETIQSHASDTMLLKELLPHLQYLGFDIAEFGHGSFIVHGIPAIITDLISPQQAIDDVLDRFKSGHDTPDMKPVEKIAFALASNLESKTR</sequence>
<evidence type="ECO:0000259" key="5">
    <source>
        <dbReference type="SMART" id="SM00853"/>
    </source>
</evidence>
<evidence type="ECO:0000256" key="4">
    <source>
        <dbReference type="ARBA" id="ARBA00023204"/>
    </source>
</evidence>
<evidence type="ECO:0000259" key="6">
    <source>
        <dbReference type="SMART" id="SM01340"/>
    </source>
</evidence>
<organism evidence="7 8">
    <name type="scientific">Candidatus Opimibacter skivensis</name>
    <dbReference type="NCBI Taxonomy" id="2982028"/>
    <lineage>
        <taxon>Bacteria</taxon>
        <taxon>Pseudomonadati</taxon>
        <taxon>Bacteroidota</taxon>
        <taxon>Saprospiria</taxon>
        <taxon>Saprospirales</taxon>
        <taxon>Saprospiraceae</taxon>
        <taxon>Candidatus Opimibacter</taxon>
    </lineage>
</organism>
<dbReference type="InterPro" id="IPR038973">
    <property type="entry name" value="MutL/Mlh/Pms-like"/>
</dbReference>
<dbReference type="NCBIfam" id="TIGR00585">
    <property type="entry name" value="mutl"/>
    <property type="match status" value="1"/>
</dbReference>
<accession>A0A9D7SUF5</accession>
<dbReference type="SMART" id="SM00853">
    <property type="entry name" value="MutL_C"/>
    <property type="match status" value="1"/>
</dbReference>
<dbReference type="InterPro" id="IPR042120">
    <property type="entry name" value="MutL_C_dimsub"/>
</dbReference>
<dbReference type="InterPro" id="IPR020568">
    <property type="entry name" value="Ribosomal_Su5_D2-typ_SF"/>
</dbReference>
<feature type="domain" description="DNA mismatch repair protein S5" evidence="6">
    <location>
        <begin position="180"/>
        <end position="298"/>
    </location>
</feature>
<dbReference type="SUPFAM" id="SSF118116">
    <property type="entry name" value="DNA mismatch repair protein MutL"/>
    <property type="match status" value="1"/>
</dbReference>
<comment type="similarity">
    <text evidence="1">Belongs to the DNA mismatch repair MutL/HexB family.</text>
</comment>
<protein>
    <recommendedName>
        <fullName evidence="2">DNA mismatch repair protein MutL</fullName>
    </recommendedName>
</protein>
<dbReference type="CDD" id="cd16926">
    <property type="entry name" value="HATPase_MutL-MLH-PMS-like"/>
    <property type="match status" value="1"/>
</dbReference>
<dbReference type="InterPro" id="IPR002099">
    <property type="entry name" value="MutL/Mlh/PMS"/>
</dbReference>
<dbReference type="Gene3D" id="3.30.1540.20">
    <property type="entry name" value="MutL, C-terminal domain, dimerisation subdomain"/>
    <property type="match status" value="1"/>
</dbReference>
<dbReference type="Gene3D" id="3.30.230.10">
    <property type="match status" value="1"/>
</dbReference>
<dbReference type="InterPro" id="IPR014762">
    <property type="entry name" value="DNA_mismatch_repair_CS"/>
</dbReference>
<dbReference type="GO" id="GO:0030983">
    <property type="term" value="F:mismatched DNA binding"/>
    <property type="evidence" value="ECO:0007669"/>
    <property type="project" value="InterPro"/>
</dbReference>
<dbReference type="GO" id="GO:0006298">
    <property type="term" value="P:mismatch repair"/>
    <property type="evidence" value="ECO:0007669"/>
    <property type="project" value="InterPro"/>
</dbReference>
<dbReference type="GO" id="GO:0004519">
    <property type="term" value="F:endonuclease activity"/>
    <property type="evidence" value="ECO:0007669"/>
    <property type="project" value="UniProtKB-KW"/>
</dbReference>
<keyword evidence="7" id="KW-0255">Endonuclease</keyword>
<feature type="domain" description="MutL C-terminal dimerisation" evidence="5">
    <location>
        <begin position="393"/>
        <end position="527"/>
    </location>
</feature>
<keyword evidence="3" id="KW-0227">DNA damage</keyword>
<dbReference type="AlphaFoldDB" id="A0A9D7SUF5"/>
<keyword evidence="7" id="KW-0378">Hydrolase</keyword>
<keyword evidence="4" id="KW-0234">DNA repair</keyword>
<proteinExistence type="inferred from homology"/>
<dbReference type="FunFam" id="3.30.565.10:FF:000003">
    <property type="entry name" value="DNA mismatch repair endonuclease MutL"/>
    <property type="match status" value="1"/>
</dbReference>
<keyword evidence="7" id="KW-0540">Nuclease</keyword>
<dbReference type="InterPro" id="IPR013507">
    <property type="entry name" value="DNA_mismatch_S5_2-like"/>
</dbReference>
<dbReference type="PANTHER" id="PTHR10073">
    <property type="entry name" value="DNA MISMATCH REPAIR PROTEIN MLH, PMS, MUTL"/>
    <property type="match status" value="1"/>
</dbReference>
<evidence type="ECO:0000256" key="2">
    <source>
        <dbReference type="ARBA" id="ARBA00021975"/>
    </source>
</evidence>
<dbReference type="SMART" id="SM01340">
    <property type="entry name" value="DNA_mis_repair"/>
    <property type="match status" value="1"/>
</dbReference>
<dbReference type="PANTHER" id="PTHR10073:SF12">
    <property type="entry name" value="DNA MISMATCH REPAIR PROTEIN MLH1"/>
    <property type="match status" value="1"/>
</dbReference>
<name>A0A9D7SUF5_9BACT</name>
<dbReference type="Proteomes" id="UP000808337">
    <property type="component" value="Unassembled WGS sequence"/>
</dbReference>
<evidence type="ECO:0000256" key="3">
    <source>
        <dbReference type="ARBA" id="ARBA00022763"/>
    </source>
</evidence>
<comment type="caution">
    <text evidence="7">The sequence shown here is derived from an EMBL/GenBank/DDBJ whole genome shotgun (WGS) entry which is preliminary data.</text>
</comment>
<dbReference type="PROSITE" id="PS00058">
    <property type="entry name" value="DNA_MISMATCH_REPAIR_1"/>
    <property type="match status" value="1"/>
</dbReference>
<dbReference type="Pfam" id="PF01119">
    <property type="entry name" value="DNA_mis_repair"/>
    <property type="match status" value="1"/>
</dbReference>
<dbReference type="EMBL" id="JADKGY010000015">
    <property type="protein sequence ID" value="MBK9983297.1"/>
    <property type="molecule type" value="Genomic_DNA"/>
</dbReference>
<dbReference type="SUPFAM" id="SSF55874">
    <property type="entry name" value="ATPase domain of HSP90 chaperone/DNA topoisomerase II/histidine kinase"/>
    <property type="match status" value="1"/>
</dbReference>
<reference evidence="7 8" key="1">
    <citation type="submission" date="2020-10" db="EMBL/GenBank/DDBJ databases">
        <title>Connecting structure to function with the recovery of over 1000 high-quality activated sludge metagenome-assembled genomes encoding full-length rRNA genes using long-read sequencing.</title>
        <authorList>
            <person name="Singleton C.M."/>
            <person name="Petriglieri F."/>
            <person name="Kristensen J.M."/>
            <person name="Kirkegaard R.H."/>
            <person name="Michaelsen T.Y."/>
            <person name="Andersen M.H."/>
            <person name="Karst S.M."/>
            <person name="Dueholm M.S."/>
            <person name="Nielsen P.H."/>
            <person name="Albertsen M."/>
        </authorList>
    </citation>
    <scope>NUCLEOTIDE SEQUENCE [LARGE SCALE GENOMIC DNA]</scope>
    <source>
        <strain evidence="7">Ribe_18-Q3-R11-54_MAXAC.273</strain>
    </source>
</reference>
<dbReference type="SUPFAM" id="SSF54211">
    <property type="entry name" value="Ribosomal protein S5 domain 2-like"/>
    <property type="match status" value="1"/>
</dbReference>
<dbReference type="Gene3D" id="3.30.565.10">
    <property type="entry name" value="Histidine kinase-like ATPase, C-terminal domain"/>
    <property type="match status" value="1"/>
</dbReference>